<dbReference type="EMBL" id="CALNXI010000369">
    <property type="protein sequence ID" value="CAH3025740.1"/>
    <property type="molecule type" value="Genomic_DNA"/>
</dbReference>
<evidence type="ECO:0000313" key="3">
    <source>
        <dbReference type="Proteomes" id="UP001159427"/>
    </source>
</evidence>
<keyword evidence="1" id="KW-0808">Transferase</keyword>
<comment type="similarity">
    <text evidence="1">Belongs to the FPP/GGPP synthase family.</text>
</comment>
<keyword evidence="3" id="KW-1185">Reference proteome</keyword>
<dbReference type="PANTHER" id="PTHR12001">
    <property type="entry name" value="GERANYLGERANYL PYROPHOSPHATE SYNTHASE"/>
    <property type="match status" value="1"/>
</dbReference>
<proteinExistence type="inferred from homology"/>
<dbReference type="Proteomes" id="UP001159427">
    <property type="component" value="Unassembled WGS sequence"/>
</dbReference>
<accession>A0ABN8MB13</accession>
<evidence type="ECO:0008006" key="4">
    <source>
        <dbReference type="Google" id="ProtNLM"/>
    </source>
</evidence>
<evidence type="ECO:0000256" key="1">
    <source>
        <dbReference type="RuleBase" id="RU004466"/>
    </source>
</evidence>
<dbReference type="Gene3D" id="1.10.600.10">
    <property type="entry name" value="Farnesyl Diphosphate Synthase"/>
    <property type="match status" value="1"/>
</dbReference>
<dbReference type="Pfam" id="PF00348">
    <property type="entry name" value="polyprenyl_synt"/>
    <property type="match status" value="1"/>
</dbReference>
<dbReference type="SUPFAM" id="SSF48576">
    <property type="entry name" value="Terpenoid synthases"/>
    <property type="match status" value="1"/>
</dbReference>
<dbReference type="PANTHER" id="PTHR12001:SF55">
    <property type="entry name" value="ALL TRANS-POLYPRENYL-DIPHOSPHATE SYNTHASE PDSS2"/>
    <property type="match status" value="1"/>
</dbReference>
<comment type="caution">
    <text evidence="2">The sequence shown here is derived from an EMBL/GenBank/DDBJ whole genome shotgun (WGS) entry which is preliminary data.</text>
</comment>
<organism evidence="2 3">
    <name type="scientific">Porites evermanni</name>
    <dbReference type="NCBI Taxonomy" id="104178"/>
    <lineage>
        <taxon>Eukaryota</taxon>
        <taxon>Metazoa</taxon>
        <taxon>Cnidaria</taxon>
        <taxon>Anthozoa</taxon>
        <taxon>Hexacorallia</taxon>
        <taxon>Scleractinia</taxon>
        <taxon>Fungiina</taxon>
        <taxon>Poritidae</taxon>
        <taxon>Porites</taxon>
    </lineage>
</organism>
<sequence>MLFKMAAVVEKVKTKRLFLSVYSLFRSRHFSTFSFAHELSVYRRRSSPCVNHFSRRSTRIWSFSRQDDLTKALSDAEKIVGYPTSFLNLRYLLSDEISNIAMYMKRFAMSKHPLLRTARGFVTDENQTIQTRGLLVLLISKASRPCLNSDHYITDQELVADIYSSQRQLADITETIHTANLVHTGIVDMSSIESSSKSYQDDMEFGNRMAVLSGDFLLANACTGLAELKNTEVVCMISEVIGHLMEGEFLKMAFSGQNLNLDFWNELVFKCKGSLMANSCKAALKIVSHSTELQNKAFEFGKNLAYAHQLKEDLHSLFERKSPTVLYSAPVILASGQTEVKKLVNCIFEEKNSEKLGAFQEELRNLVTSNQSVKEMEELCSFYANKALESLDPFPDSEAKQALLNITKSFAV</sequence>
<evidence type="ECO:0000313" key="2">
    <source>
        <dbReference type="EMBL" id="CAH3025740.1"/>
    </source>
</evidence>
<gene>
    <name evidence="2" type="ORF">PEVE_00027012</name>
</gene>
<dbReference type="InterPro" id="IPR008949">
    <property type="entry name" value="Isoprenoid_synthase_dom_sf"/>
</dbReference>
<name>A0ABN8MB13_9CNID</name>
<dbReference type="InterPro" id="IPR000092">
    <property type="entry name" value="Polyprenyl_synt"/>
</dbReference>
<reference evidence="2 3" key="1">
    <citation type="submission" date="2022-05" db="EMBL/GenBank/DDBJ databases">
        <authorList>
            <consortium name="Genoscope - CEA"/>
            <person name="William W."/>
        </authorList>
    </citation>
    <scope>NUCLEOTIDE SEQUENCE [LARGE SCALE GENOMIC DNA]</scope>
</reference>
<protein>
    <recommendedName>
        <fullName evidence="4">Decaprenyl-diphosphate synthase subunit 2</fullName>
    </recommendedName>
</protein>